<proteinExistence type="predicted"/>
<sequence length="93" mass="10459">MLTNAIKQVSGTAGEALEMRAYQKLKDRYKDDGVIKAIIEGELRSAGETMESFNIYLRVKTKVQNDKISIVRAEKEAEELAQNYLGSTGFRND</sequence>
<name>A0A4Y6RLE7_9BURK</name>
<dbReference type="OrthoDB" id="9940480at2"/>
<dbReference type="EMBL" id="CP041185">
    <property type="protein sequence ID" value="QDG73095.1"/>
    <property type="molecule type" value="Genomic_DNA"/>
</dbReference>
<evidence type="ECO:0000313" key="2">
    <source>
        <dbReference type="Proteomes" id="UP000316665"/>
    </source>
</evidence>
<gene>
    <name evidence="1" type="ORF">FJQ89_23745</name>
</gene>
<dbReference type="Proteomes" id="UP000316665">
    <property type="component" value="Chromosome"/>
</dbReference>
<reference evidence="1 2" key="1">
    <citation type="submission" date="2019-06" db="EMBL/GenBank/DDBJ databases">
        <title>Complete genome sequence of Janthinobacterium sp. SNU WT3 isolated from diseased rainbow trout.</title>
        <authorList>
            <person name="Oh W.T."/>
            <person name="Park S.C."/>
        </authorList>
    </citation>
    <scope>NUCLEOTIDE SEQUENCE [LARGE SCALE GENOMIC DNA]</scope>
    <source>
        <strain evidence="1 2">SNU WT3</strain>
    </source>
</reference>
<dbReference type="RefSeq" id="WP_141171945.1">
    <property type="nucleotide sequence ID" value="NZ_CP041185.1"/>
</dbReference>
<organism evidence="1 2">
    <name type="scientific">Janthinobacterium tructae</name>
    <dbReference type="NCBI Taxonomy" id="2590869"/>
    <lineage>
        <taxon>Bacteria</taxon>
        <taxon>Pseudomonadati</taxon>
        <taxon>Pseudomonadota</taxon>
        <taxon>Betaproteobacteria</taxon>
        <taxon>Burkholderiales</taxon>
        <taxon>Oxalobacteraceae</taxon>
        <taxon>Janthinobacterium</taxon>
    </lineage>
</organism>
<accession>A0A4Y6RLE7</accession>
<protein>
    <submittedName>
        <fullName evidence="1">Uncharacterized protein</fullName>
    </submittedName>
</protein>
<dbReference type="AlphaFoldDB" id="A0A4Y6RLE7"/>
<dbReference type="KEGG" id="jas:FJQ89_23745"/>
<keyword evidence="2" id="KW-1185">Reference proteome</keyword>
<evidence type="ECO:0000313" key="1">
    <source>
        <dbReference type="EMBL" id="QDG73095.1"/>
    </source>
</evidence>